<dbReference type="PANTHER" id="PTHR46590">
    <property type="entry name" value="PHOSPHATIDYLINOSITOL TRANSFER PROTEIN CSR1-RELATED"/>
    <property type="match status" value="1"/>
</dbReference>
<proteinExistence type="predicted"/>
<dbReference type="InterPro" id="IPR001251">
    <property type="entry name" value="CRAL-TRIO_dom"/>
</dbReference>
<dbReference type="HOGENOM" id="CLU_1019974_0_0_1"/>
<protein>
    <submittedName>
        <fullName evidence="3">CRAL-TRIO domain-containing protein</fullName>
    </submittedName>
</protein>
<dbReference type="SUPFAM" id="SSF52087">
    <property type="entry name" value="CRAL/TRIO domain"/>
    <property type="match status" value="1"/>
</dbReference>
<feature type="domain" description="CRAL-TRIO" evidence="2">
    <location>
        <begin position="76"/>
        <end position="209"/>
    </location>
</feature>
<dbReference type="Pfam" id="PF00650">
    <property type="entry name" value="CRAL_TRIO"/>
    <property type="match status" value="1"/>
</dbReference>
<dbReference type="STRING" id="988480.A0A075AXZ3"/>
<gene>
    <name evidence="3" type="ORF">O9G_004186</name>
</gene>
<dbReference type="PROSITE" id="PS50191">
    <property type="entry name" value="CRAL_TRIO"/>
    <property type="match status" value="1"/>
</dbReference>
<evidence type="ECO:0000313" key="3">
    <source>
        <dbReference type="EMBL" id="EPZ35175.1"/>
    </source>
</evidence>
<feature type="region of interest" description="Disordered" evidence="1">
    <location>
        <begin position="245"/>
        <end position="273"/>
    </location>
</feature>
<evidence type="ECO:0000313" key="4">
    <source>
        <dbReference type="Proteomes" id="UP000030755"/>
    </source>
</evidence>
<dbReference type="Proteomes" id="UP000030755">
    <property type="component" value="Unassembled WGS sequence"/>
</dbReference>
<dbReference type="InterPro" id="IPR036865">
    <property type="entry name" value="CRAL-TRIO_dom_sf"/>
</dbReference>
<dbReference type="PANTHER" id="PTHR46590:SF4">
    <property type="entry name" value="CRAL-TRIO DOMAIN-CONTAINING PROTEIN"/>
    <property type="match status" value="1"/>
</dbReference>
<dbReference type="OrthoDB" id="75724at2759"/>
<dbReference type="SMART" id="SM00516">
    <property type="entry name" value="SEC14"/>
    <property type="match status" value="1"/>
</dbReference>
<accession>A0A075AXZ3</accession>
<evidence type="ECO:0000259" key="2">
    <source>
        <dbReference type="PROSITE" id="PS50191"/>
    </source>
</evidence>
<feature type="compositionally biased region" description="Basic and acidic residues" evidence="1">
    <location>
        <begin position="254"/>
        <end position="273"/>
    </location>
</feature>
<organism evidence="3 4">
    <name type="scientific">Rozella allomycis (strain CSF55)</name>
    <dbReference type="NCBI Taxonomy" id="988480"/>
    <lineage>
        <taxon>Eukaryota</taxon>
        <taxon>Fungi</taxon>
        <taxon>Fungi incertae sedis</taxon>
        <taxon>Cryptomycota</taxon>
        <taxon>Cryptomycota incertae sedis</taxon>
        <taxon>Rozella</taxon>
    </lineage>
</organism>
<name>A0A075AXZ3_ROZAC</name>
<dbReference type="EMBL" id="KE560857">
    <property type="protein sequence ID" value="EPZ35175.1"/>
    <property type="molecule type" value="Genomic_DNA"/>
</dbReference>
<sequence length="273" mass="31964">MLQERIAETLLEHIGGKRLDSYIEKSIIDYIKDSIYSHDSDLSLKALIEIVEWRIQNKIDSYLNNENVPAQFKSDPLIFYRNRDKTGRTIGYYFKKSYLNNFDEFKKYLYFILESGRVAIKPMMDFTVVDFSLAPILLDIAFKYYPGYVNQVFIIDMPWILNGVWNLVKKMLPDNFQKKIIFVKKNELELYIEKENILSSFGGLDSFIFSFDTCECFIEPYTLGDTSINEEIESSSRDSLYFDAMSNISDEGPNDDKETNEVHEPFCPEVSRT</sequence>
<dbReference type="InterPro" id="IPR052432">
    <property type="entry name" value="PITP/CRAL-TRIO"/>
</dbReference>
<keyword evidence="4" id="KW-1185">Reference proteome</keyword>
<dbReference type="CDD" id="cd00170">
    <property type="entry name" value="SEC14"/>
    <property type="match status" value="1"/>
</dbReference>
<dbReference type="Gene3D" id="3.40.525.10">
    <property type="entry name" value="CRAL-TRIO lipid binding domain"/>
    <property type="match status" value="1"/>
</dbReference>
<dbReference type="AlphaFoldDB" id="A0A075AXZ3"/>
<evidence type="ECO:0000256" key="1">
    <source>
        <dbReference type="SAM" id="MobiDB-lite"/>
    </source>
</evidence>
<reference evidence="3 4" key="1">
    <citation type="journal article" date="2013" name="Curr. Biol.">
        <title>Shared signatures of parasitism and phylogenomics unite Cryptomycota and microsporidia.</title>
        <authorList>
            <person name="James T.Y."/>
            <person name="Pelin A."/>
            <person name="Bonen L."/>
            <person name="Ahrendt S."/>
            <person name="Sain D."/>
            <person name="Corradi N."/>
            <person name="Stajich J.E."/>
        </authorList>
    </citation>
    <scope>NUCLEOTIDE SEQUENCE [LARGE SCALE GENOMIC DNA]</scope>
    <source>
        <strain evidence="3 4">CSF55</strain>
    </source>
</reference>
<dbReference type="OMA" id="NEVHEPF"/>